<feature type="domain" description="Bromodomain associated" evidence="8">
    <location>
        <begin position="77"/>
        <end position="147"/>
    </location>
</feature>
<dbReference type="Gene3D" id="1.10.20.10">
    <property type="entry name" value="Histone, subunit A"/>
    <property type="match status" value="1"/>
</dbReference>
<dbReference type="PANTHER" id="PTHR46469">
    <property type="entry name" value="TRANSCRIPTION INITIATION FACTOR TFIID SUBUNIT 8"/>
    <property type="match status" value="1"/>
</dbReference>
<evidence type="ECO:0000313" key="11">
    <source>
        <dbReference type="Proteomes" id="UP000683000"/>
    </source>
</evidence>
<evidence type="ECO:0000256" key="4">
    <source>
        <dbReference type="ARBA" id="ARBA00023015"/>
    </source>
</evidence>
<sequence length="293" mass="32312">MFTGYPPYGTYQAPYAAYPIPPPGQPMTAAAALPHFTHFPQPPPGYPLYALQPARAPSPPPGPPTAPDIPTISPQIASNQVRKLIVTQLKMAEFEAIEPRALQRLELELVAFIQALYEQAHEYANLASRAIPVADDVLLACNDRGLKAKDLHSIALASRSAGWYWLRWVLAVHRRQQSLELPPSREASPELLSSDDEGTPPIIPTTLRSLPSYFPSLPPKHTYLKTPASPPKKAALPSLERKLKTAGLVQESLKNLLTATEDNLGQEDGELLGHIVNCEASMYPRKRWKVMQQ</sequence>
<comment type="subcellular location">
    <subcellularLocation>
        <location evidence="1">Nucleus</location>
    </subcellularLocation>
</comment>
<dbReference type="GO" id="GO:0006367">
    <property type="term" value="P:transcription initiation at RNA polymerase II promoter"/>
    <property type="evidence" value="ECO:0007669"/>
    <property type="project" value="TreeGrafter"/>
</dbReference>
<evidence type="ECO:0000259" key="9">
    <source>
        <dbReference type="Pfam" id="PF10406"/>
    </source>
</evidence>
<dbReference type="GO" id="GO:0046982">
    <property type="term" value="F:protein heterodimerization activity"/>
    <property type="evidence" value="ECO:0007669"/>
    <property type="project" value="InterPro"/>
</dbReference>
<evidence type="ECO:0000256" key="3">
    <source>
        <dbReference type="ARBA" id="ARBA00017307"/>
    </source>
</evidence>
<evidence type="ECO:0000256" key="2">
    <source>
        <dbReference type="ARBA" id="ARBA00008767"/>
    </source>
</evidence>
<dbReference type="CDD" id="cd00076">
    <property type="entry name" value="HFD_SF"/>
    <property type="match status" value="1"/>
</dbReference>
<comment type="caution">
    <text evidence="10">The sequence shown here is derived from an EMBL/GenBank/DDBJ whole genome shotgun (WGS) entry which is preliminary data.</text>
</comment>
<dbReference type="PANTHER" id="PTHR46469:SF1">
    <property type="entry name" value="TRANSCRIPTION INITIATION FACTOR TFIID SUBUNIT 8"/>
    <property type="match status" value="1"/>
</dbReference>
<evidence type="ECO:0000256" key="6">
    <source>
        <dbReference type="ARBA" id="ARBA00023242"/>
    </source>
</evidence>
<reference evidence="10" key="1">
    <citation type="submission" date="2021-03" db="EMBL/GenBank/DDBJ databases">
        <title>Evolutionary innovations through gain and loss of genes in the ectomycorrhizal Boletales.</title>
        <authorList>
            <person name="Wu G."/>
            <person name="Miyauchi S."/>
            <person name="Morin E."/>
            <person name="Yang Z.-L."/>
            <person name="Xu J."/>
            <person name="Martin F.M."/>
        </authorList>
    </citation>
    <scope>NUCLEOTIDE SEQUENCE</scope>
    <source>
        <strain evidence="10">BR01</strain>
    </source>
</reference>
<feature type="region of interest" description="Disordered" evidence="7">
    <location>
        <begin position="179"/>
        <end position="201"/>
    </location>
</feature>
<dbReference type="Pfam" id="PF07524">
    <property type="entry name" value="Bromo_TP"/>
    <property type="match status" value="1"/>
</dbReference>
<organism evidence="10 11">
    <name type="scientific">Boletus reticuloceps</name>
    <dbReference type="NCBI Taxonomy" id="495285"/>
    <lineage>
        <taxon>Eukaryota</taxon>
        <taxon>Fungi</taxon>
        <taxon>Dikarya</taxon>
        <taxon>Basidiomycota</taxon>
        <taxon>Agaricomycotina</taxon>
        <taxon>Agaricomycetes</taxon>
        <taxon>Agaricomycetidae</taxon>
        <taxon>Boletales</taxon>
        <taxon>Boletineae</taxon>
        <taxon>Boletaceae</taxon>
        <taxon>Boletoideae</taxon>
        <taxon>Boletus</taxon>
    </lineage>
</organism>
<dbReference type="Proteomes" id="UP000683000">
    <property type="component" value="Unassembled WGS sequence"/>
</dbReference>
<name>A0A8I2YV05_9AGAM</name>
<dbReference type="InterPro" id="IPR006565">
    <property type="entry name" value="BTP"/>
</dbReference>
<evidence type="ECO:0000313" key="10">
    <source>
        <dbReference type="EMBL" id="KAG6378911.1"/>
    </source>
</evidence>
<keyword evidence="5" id="KW-0804">Transcription</keyword>
<feature type="domain" description="Transcription factor TFIID subunit 8 C-terminal" evidence="9">
    <location>
        <begin position="210"/>
        <end position="256"/>
    </location>
</feature>
<evidence type="ECO:0000259" key="8">
    <source>
        <dbReference type="Pfam" id="PF07524"/>
    </source>
</evidence>
<keyword evidence="4" id="KW-0805">Transcription regulation</keyword>
<dbReference type="OrthoDB" id="2193813at2759"/>
<keyword evidence="6" id="KW-0539">Nucleus</keyword>
<protein>
    <recommendedName>
        <fullName evidence="3">Transcription initiation factor TFIID subunit 8</fullName>
    </recommendedName>
</protein>
<evidence type="ECO:0000256" key="7">
    <source>
        <dbReference type="SAM" id="MobiDB-lite"/>
    </source>
</evidence>
<dbReference type="GO" id="GO:0005669">
    <property type="term" value="C:transcription factor TFIID complex"/>
    <property type="evidence" value="ECO:0007669"/>
    <property type="project" value="InterPro"/>
</dbReference>
<accession>A0A8I2YV05</accession>
<dbReference type="InterPro" id="IPR019473">
    <property type="entry name" value="TFIID_su8_C"/>
</dbReference>
<evidence type="ECO:0000256" key="5">
    <source>
        <dbReference type="ARBA" id="ARBA00023163"/>
    </source>
</evidence>
<dbReference type="Pfam" id="PF10406">
    <property type="entry name" value="TAF8_C"/>
    <property type="match status" value="1"/>
</dbReference>
<evidence type="ECO:0000256" key="1">
    <source>
        <dbReference type="ARBA" id="ARBA00004123"/>
    </source>
</evidence>
<dbReference type="InterPro" id="IPR009072">
    <property type="entry name" value="Histone-fold"/>
</dbReference>
<dbReference type="EMBL" id="JAGFBS010000006">
    <property type="protein sequence ID" value="KAG6378911.1"/>
    <property type="molecule type" value="Genomic_DNA"/>
</dbReference>
<dbReference type="InterPro" id="IPR037818">
    <property type="entry name" value="TAF8"/>
</dbReference>
<gene>
    <name evidence="10" type="ORF">JVT61DRAFT_13195</name>
</gene>
<keyword evidence="11" id="KW-1185">Reference proteome</keyword>
<comment type="similarity">
    <text evidence="2">Belongs to the TAF8 family.</text>
</comment>
<proteinExistence type="inferred from homology"/>
<dbReference type="AlphaFoldDB" id="A0A8I2YV05"/>